<evidence type="ECO:0000259" key="1">
    <source>
        <dbReference type="Pfam" id="PF00483"/>
    </source>
</evidence>
<gene>
    <name evidence="2" type="ORF">SAMN04515674_102337</name>
</gene>
<keyword evidence="2" id="KW-0808">Transferase</keyword>
<dbReference type="OrthoDB" id="9779926at2"/>
<proteinExistence type="predicted"/>
<organism evidence="2 3">
    <name type="scientific">Pseudarcicella hirudinis</name>
    <dbReference type="NCBI Taxonomy" id="1079859"/>
    <lineage>
        <taxon>Bacteria</taxon>
        <taxon>Pseudomonadati</taxon>
        <taxon>Bacteroidota</taxon>
        <taxon>Cytophagia</taxon>
        <taxon>Cytophagales</taxon>
        <taxon>Flectobacillaceae</taxon>
        <taxon>Pseudarcicella</taxon>
    </lineage>
</organism>
<feature type="domain" description="Nucleotidyl transferase" evidence="1">
    <location>
        <begin position="36"/>
        <end position="200"/>
    </location>
</feature>
<dbReference type="AlphaFoldDB" id="A0A1I5P890"/>
<dbReference type="EMBL" id="FOXH01000002">
    <property type="protein sequence ID" value="SFP30324.1"/>
    <property type="molecule type" value="Genomic_DNA"/>
</dbReference>
<dbReference type="Gene3D" id="3.90.550.10">
    <property type="entry name" value="Spore Coat Polysaccharide Biosynthesis Protein SpsA, Chain A"/>
    <property type="match status" value="1"/>
</dbReference>
<evidence type="ECO:0000313" key="3">
    <source>
        <dbReference type="Proteomes" id="UP000199306"/>
    </source>
</evidence>
<dbReference type="InterPro" id="IPR029044">
    <property type="entry name" value="Nucleotide-diphossugar_trans"/>
</dbReference>
<dbReference type="Pfam" id="PF00483">
    <property type="entry name" value="NTP_transferase"/>
    <property type="match status" value="1"/>
</dbReference>
<name>A0A1I5P890_9BACT</name>
<protein>
    <submittedName>
        <fullName evidence="2">Glucose-1-phosphate adenylyltransferase</fullName>
    </submittedName>
</protein>
<sequence>MKKRILILAGGVASRMKKAAENLQNIDSKLIEQADTLTKGMISVGKAGKSLIDYELYNAHLASFEEILLLLHPEDNFTQPYYEKLMEEDKTWNIKILFARQTIAADRVKPAGTADAVLQALQQHKEWQKGRFIILNSDNLYSVNALNLLWECKYDNALISYDQSALEFPEERIKAFAIIKTNENGFLENIIEKPDEEQTSALKLRDGRIGVSMNAFVMEASDLIPCLEKTPFHPIRNEKELPYSVSLLVENDKNAVYVIPLSENVPDLTSKYDISVVQEYLAKTYQDLV</sequence>
<keyword evidence="2" id="KW-0548">Nucleotidyltransferase</keyword>
<evidence type="ECO:0000313" key="2">
    <source>
        <dbReference type="EMBL" id="SFP30324.1"/>
    </source>
</evidence>
<dbReference type="GO" id="GO:0016779">
    <property type="term" value="F:nucleotidyltransferase activity"/>
    <property type="evidence" value="ECO:0007669"/>
    <property type="project" value="UniProtKB-KW"/>
</dbReference>
<dbReference type="SUPFAM" id="SSF53448">
    <property type="entry name" value="Nucleotide-diphospho-sugar transferases"/>
    <property type="match status" value="1"/>
</dbReference>
<keyword evidence="3" id="KW-1185">Reference proteome</keyword>
<dbReference type="InterPro" id="IPR005835">
    <property type="entry name" value="NTP_transferase_dom"/>
</dbReference>
<accession>A0A1I5P890</accession>
<reference evidence="2 3" key="1">
    <citation type="submission" date="2016-10" db="EMBL/GenBank/DDBJ databases">
        <authorList>
            <person name="de Groot N.N."/>
        </authorList>
    </citation>
    <scope>NUCLEOTIDE SEQUENCE [LARGE SCALE GENOMIC DNA]</scope>
    <source>
        <strain evidence="3">E92,LMG 26720,CCM 7988</strain>
    </source>
</reference>
<dbReference type="RefSeq" id="WP_092012982.1">
    <property type="nucleotide sequence ID" value="NZ_FOXH01000002.1"/>
</dbReference>
<dbReference type="STRING" id="1079859.SAMN04515674_102337"/>
<dbReference type="Proteomes" id="UP000199306">
    <property type="component" value="Unassembled WGS sequence"/>
</dbReference>